<comment type="similarity">
    <text evidence="2">Belongs to the BRK1 family.</text>
</comment>
<name>A0ABP0TJW5_9BRYO</name>
<dbReference type="EMBL" id="OZ019904">
    <property type="protein sequence ID" value="CAK9198201.1"/>
    <property type="molecule type" value="Genomic_DNA"/>
</dbReference>
<keyword evidence="7" id="KW-1185">Reference proteome</keyword>
<proteinExistence type="inferred from homology"/>
<dbReference type="PANTHER" id="PTHR33668:SF1">
    <property type="entry name" value="PROTEIN BRICK1"/>
    <property type="match status" value="1"/>
</dbReference>
<dbReference type="Gene3D" id="1.20.5.110">
    <property type="match status" value="1"/>
</dbReference>
<evidence type="ECO:0000256" key="2">
    <source>
        <dbReference type="ARBA" id="ARBA00005620"/>
    </source>
</evidence>
<evidence type="ECO:0000313" key="7">
    <source>
        <dbReference type="Proteomes" id="UP001497512"/>
    </source>
</evidence>
<comment type="subcellular location">
    <subcellularLocation>
        <location evidence="1">Cytoplasm</location>
        <location evidence="1">Cytoskeleton</location>
    </subcellularLocation>
</comment>
<evidence type="ECO:0000256" key="4">
    <source>
        <dbReference type="ARBA" id="ARBA00023054"/>
    </source>
</evidence>
<keyword evidence="3" id="KW-0963">Cytoplasm</keyword>
<evidence type="ECO:0000256" key="1">
    <source>
        <dbReference type="ARBA" id="ARBA00004245"/>
    </source>
</evidence>
<gene>
    <name evidence="6" type="ORF">CSSPTR1EN2_LOCUS4318</name>
</gene>
<accession>A0ABP0TJW5</accession>
<dbReference type="PANTHER" id="PTHR33668">
    <property type="entry name" value="PROTEIN BRICK1"/>
    <property type="match status" value="1"/>
</dbReference>
<reference evidence="6" key="1">
    <citation type="submission" date="2024-02" db="EMBL/GenBank/DDBJ databases">
        <authorList>
            <consortium name="ELIXIR-Norway"/>
            <consortium name="Elixir Norway"/>
        </authorList>
    </citation>
    <scope>NUCLEOTIDE SEQUENCE</scope>
</reference>
<organism evidence="6 7">
    <name type="scientific">Sphagnum troendelagicum</name>
    <dbReference type="NCBI Taxonomy" id="128251"/>
    <lineage>
        <taxon>Eukaryota</taxon>
        <taxon>Viridiplantae</taxon>
        <taxon>Streptophyta</taxon>
        <taxon>Embryophyta</taxon>
        <taxon>Bryophyta</taxon>
        <taxon>Sphagnophytina</taxon>
        <taxon>Sphagnopsida</taxon>
        <taxon>Sphagnales</taxon>
        <taxon>Sphagnaceae</taxon>
        <taxon>Sphagnum</taxon>
    </lineage>
</organism>
<keyword evidence="5" id="KW-0206">Cytoskeleton</keyword>
<keyword evidence="4" id="KW-0175">Coiled coil</keyword>
<protein>
    <submittedName>
        <fullName evidence="6">Uncharacterized protein</fullName>
    </submittedName>
</protein>
<evidence type="ECO:0000313" key="6">
    <source>
        <dbReference type="EMBL" id="CAK9198201.1"/>
    </source>
</evidence>
<evidence type="ECO:0000256" key="5">
    <source>
        <dbReference type="ARBA" id="ARBA00023212"/>
    </source>
</evidence>
<sequence length="79" mass="8790">MAKAGMTNTIAIGIAVQSNWDNRQFSSSRSLNVHRLFEFLLQSESATKSKMAVLNEKLTTLEQQLEFLEAQLCTAVDPS</sequence>
<dbReference type="Proteomes" id="UP001497512">
    <property type="component" value="Chromosome 12"/>
</dbReference>
<evidence type="ECO:0000256" key="3">
    <source>
        <dbReference type="ARBA" id="ARBA00022490"/>
    </source>
</evidence>
<dbReference type="InterPro" id="IPR033378">
    <property type="entry name" value="BRICK1"/>
</dbReference>